<accession>A0A133XLD8</accession>
<organism evidence="3 4">
    <name type="scientific">Dechloromonas denitrificans</name>
    <dbReference type="NCBI Taxonomy" id="281362"/>
    <lineage>
        <taxon>Bacteria</taxon>
        <taxon>Pseudomonadati</taxon>
        <taxon>Pseudomonadota</taxon>
        <taxon>Betaproteobacteria</taxon>
        <taxon>Rhodocyclales</taxon>
        <taxon>Azonexaceae</taxon>
        <taxon>Dechloromonas</taxon>
    </lineage>
</organism>
<feature type="domain" description="Phage tail collar" evidence="2">
    <location>
        <begin position="79"/>
        <end position="136"/>
    </location>
</feature>
<name>A0A133XLD8_9RHOO</name>
<sequence length="223" mass="22708">MIVTHIKPVGWVDTEEDGVIQPSEVAELVHLVTLEPEDIELLRGPAGPAGIDGEPGVAGAAGAVGPQGPVGAVGKMPAGAVSFFATAAAPAGWLICNGQTILRADYAALFAAIGTMYGAGDGLTNFKVPDLRGEFLRGADLGRGVDPARALGSGQDSDNKSHRHGLHHSNSGLTAQSPWDAIYVTKAQNVGLALSEGIVSVDLSGGLESRPRNIAMLPCICAG</sequence>
<evidence type="ECO:0000259" key="2">
    <source>
        <dbReference type="Pfam" id="PF07484"/>
    </source>
</evidence>
<dbReference type="SUPFAM" id="SSF88874">
    <property type="entry name" value="Receptor-binding domain of short tail fibre protein gp12"/>
    <property type="match status" value="1"/>
</dbReference>
<dbReference type="InterPro" id="IPR037053">
    <property type="entry name" value="Phage_tail_collar_dom_sf"/>
</dbReference>
<dbReference type="AlphaFoldDB" id="A0A133XLD8"/>
<dbReference type="STRING" id="281362.AT959_05055"/>
<gene>
    <name evidence="3" type="ORF">AT959_05055</name>
</gene>
<dbReference type="RefSeq" id="WP_066881249.1">
    <property type="nucleotide sequence ID" value="NZ_LODL01000010.1"/>
</dbReference>
<dbReference type="Pfam" id="PF07484">
    <property type="entry name" value="Collar"/>
    <property type="match status" value="1"/>
</dbReference>
<protein>
    <recommendedName>
        <fullName evidence="2">Phage tail collar domain-containing protein</fullName>
    </recommendedName>
</protein>
<feature type="region of interest" description="Disordered" evidence="1">
    <location>
        <begin position="147"/>
        <end position="172"/>
    </location>
</feature>
<dbReference type="Proteomes" id="UP000070186">
    <property type="component" value="Unassembled WGS sequence"/>
</dbReference>
<evidence type="ECO:0000313" key="4">
    <source>
        <dbReference type="Proteomes" id="UP000070186"/>
    </source>
</evidence>
<dbReference type="EMBL" id="LODL01000010">
    <property type="protein sequence ID" value="KXB31727.1"/>
    <property type="molecule type" value="Genomic_DNA"/>
</dbReference>
<comment type="caution">
    <text evidence="3">The sequence shown here is derived from an EMBL/GenBank/DDBJ whole genome shotgun (WGS) entry which is preliminary data.</text>
</comment>
<reference evidence="3 4" key="1">
    <citation type="submission" date="2015-12" db="EMBL/GenBank/DDBJ databases">
        <title>Nitrous oxide reduction kinetics distinguish bacteria harboring typical versus atypical NosZ.</title>
        <authorList>
            <person name="Yoon S."/>
            <person name="Nissen S."/>
            <person name="Park D."/>
            <person name="Sanford R.A."/>
            <person name="Loeffler F.E."/>
        </authorList>
    </citation>
    <scope>NUCLEOTIDE SEQUENCE [LARGE SCALE GENOMIC DNA]</scope>
    <source>
        <strain evidence="3 4">ATCC BAA-841</strain>
    </source>
</reference>
<proteinExistence type="predicted"/>
<dbReference type="Gene3D" id="3.90.1340.10">
    <property type="entry name" value="Phage tail collar domain"/>
    <property type="match status" value="1"/>
</dbReference>
<dbReference type="InterPro" id="IPR011083">
    <property type="entry name" value="Phage_tail_collar_dom"/>
</dbReference>
<evidence type="ECO:0000256" key="1">
    <source>
        <dbReference type="SAM" id="MobiDB-lite"/>
    </source>
</evidence>
<keyword evidence="4" id="KW-1185">Reference proteome</keyword>
<evidence type="ECO:0000313" key="3">
    <source>
        <dbReference type="EMBL" id="KXB31727.1"/>
    </source>
</evidence>